<evidence type="ECO:0000256" key="4">
    <source>
        <dbReference type="ARBA" id="ARBA00022598"/>
    </source>
</evidence>
<evidence type="ECO:0000256" key="1">
    <source>
        <dbReference type="ARBA" id="ARBA00001936"/>
    </source>
</evidence>
<dbReference type="PANTHER" id="PTHR31219:SF2">
    <property type="entry name" value="RNA LIGASE 1"/>
    <property type="match status" value="1"/>
</dbReference>
<comment type="cofactor">
    <cofactor evidence="2">
        <name>Mg(2+)</name>
        <dbReference type="ChEBI" id="CHEBI:18420"/>
    </cofactor>
</comment>
<dbReference type="InterPro" id="IPR041211">
    <property type="entry name" value="RLIG1"/>
</dbReference>
<dbReference type="OMA" id="KQFMYSA"/>
<dbReference type="GO" id="GO:0005524">
    <property type="term" value="F:ATP binding"/>
    <property type="evidence" value="ECO:0007669"/>
    <property type="project" value="UniProtKB-KW"/>
</dbReference>
<dbReference type="EC" id="6.5.1.3" evidence="3"/>
<reference evidence="12" key="2">
    <citation type="submission" date="2025-08" db="UniProtKB">
        <authorList>
            <consortium name="Ensembl"/>
        </authorList>
    </citation>
    <scope>IDENTIFICATION</scope>
</reference>
<evidence type="ECO:0000256" key="10">
    <source>
        <dbReference type="ARBA" id="ARBA00035432"/>
    </source>
</evidence>
<evidence type="ECO:0000256" key="9">
    <source>
        <dbReference type="ARBA" id="ARBA00035168"/>
    </source>
</evidence>
<dbReference type="PANTHER" id="PTHR31219">
    <property type="entry name" value="CHROMOSOME 28 C12ORF29 HOMOLOG"/>
    <property type="match status" value="1"/>
</dbReference>
<dbReference type="InParanoid" id="H2ZF46"/>
<dbReference type="Pfam" id="PF17720">
    <property type="entry name" value="RLIG1"/>
    <property type="match status" value="1"/>
</dbReference>
<keyword evidence="13" id="KW-1185">Reference proteome</keyword>
<organism evidence="12 13">
    <name type="scientific">Ciona savignyi</name>
    <name type="common">Pacific transparent sea squirt</name>
    <dbReference type="NCBI Taxonomy" id="51511"/>
    <lineage>
        <taxon>Eukaryota</taxon>
        <taxon>Metazoa</taxon>
        <taxon>Chordata</taxon>
        <taxon>Tunicata</taxon>
        <taxon>Ascidiacea</taxon>
        <taxon>Phlebobranchia</taxon>
        <taxon>Cionidae</taxon>
        <taxon>Ciona</taxon>
    </lineage>
</organism>
<evidence type="ECO:0000256" key="7">
    <source>
        <dbReference type="ARBA" id="ARBA00022840"/>
    </source>
</evidence>
<keyword evidence="5" id="KW-0547">Nucleotide-binding</keyword>
<sequence length="327" mass="37005">MQKSVTCSVQSKISCIFGTQVIEIPSKKRFGQNYKIVATKQISKQALASDVKFATVTEKIDGTCCCVKKYQGQICLWARFDRKPSKSAEKRFKKFQNQHREWINNGKQGEEPRFKWNYPDDMKVVPQNWVPADGVERTGVGLVPDANGHIPGWVPISSDPRQYCWHHCVVVAGDSILVLLRNNGGLKITTVHMSELEGKTLELIGTHVNGNPYGLGSKQSPFHILVEHGQILVNNPPVIDYDDIKDWLNDKAPIEGIVWHCEDGNMFKIHRHHLGLEWPCDVTTPLLCQMPVTIEIEDSVMIQQSPLINKLFESETVFFKSLKDVLS</sequence>
<evidence type="ECO:0000256" key="6">
    <source>
        <dbReference type="ARBA" id="ARBA00022800"/>
    </source>
</evidence>
<dbReference type="HOGENOM" id="CLU_074918_0_0_1"/>
<name>H2ZF46_CIOSA</name>
<dbReference type="AlphaFoldDB" id="H2ZF46"/>
<keyword evidence="6" id="KW-0692">RNA repair</keyword>
<dbReference type="GeneTree" id="ENSGT00500000044938"/>
<reference evidence="13" key="1">
    <citation type="submission" date="2003-08" db="EMBL/GenBank/DDBJ databases">
        <authorList>
            <person name="Birren B."/>
            <person name="Nusbaum C."/>
            <person name="Abebe A."/>
            <person name="Abouelleil A."/>
            <person name="Adekoya E."/>
            <person name="Ait-zahra M."/>
            <person name="Allen N."/>
            <person name="Allen T."/>
            <person name="An P."/>
            <person name="Anderson M."/>
            <person name="Anderson S."/>
            <person name="Arachchi H."/>
            <person name="Armbruster J."/>
            <person name="Bachantsang P."/>
            <person name="Baldwin J."/>
            <person name="Barry A."/>
            <person name="Bayul T."/>
            <person name="Blitshsteyn B."/>
            <person name="Bloom T."/>
            <person name="Blye J."/>
            <person name="Boguslavskiy L."/>
            <person name="Borowsky M."/>
            <person name="Boukhgalter B."/>
            <person name="Brunache A."/>
            <person name="Butler J."/>
            <person name="Calixte N."/>
            <person name="Calvo S."/>
            <person name="Camarata J."/>
            <person name="Campo K."/>
            <person name="Chang J."/>
            <person name="Cheshatsang Y."/>
            <person name="Citroen M."/>
            <person name="Collymore A."/>
            <person name="Considine T."/>
            <person name="Cook A."/>
            <person name="Cooke P."/>
            <person name="Corum B."/>
            <person name="Cuomo C."/>
            <person name="David R."/>
            <person name="Dawoe T."/>
            <person name="Degray S."/>
            <person name="Dodge S."/>
            <person name="Dooley K."/>
            <person name="Dorje P."/>
            <person name="Dorjee K."/>
            <person name="Dorris L."/>
            <person name="Duffey N."/>
            <person name="Dupes A."/>
            <person name="Elkins T."/>
            <person name="Engels R."/>
            <person name="Erickson J."/>
            <person name="Farina A."/>
            <person name="Faro S."/>
            <person name="Ferreira P."/>
            <person name="Fischer H."/>
            <person name="Fitzgerald M."/>
            <person name="Foley K."/>
            <person name="Gage D."/>
            <person name="Galagan J."/>
            <person name="Gearin G."/>
            <person name="Gnerre S."/>
            <person name="Gnirke A."/>
            <person name="Goyette A."/>
            <person name="Graham J."/>
            <person name="Grandbois E."/>
            <person name="Gyaltsen K."/>
            <person name="Hafez N."/>
            <person name="Hagopian D."/>
            <person name="Hagos B."/>
            <person name="Hall J."/>
            <person name="Hatcher B."/>
            <person name="Heller A."/>
            <person name="Higgins H."/>
            <person name="Honan T."/>
            <person name="Horn A."/>
            <person name="Houde N."/>
            <person name="Hughes L."/>
            <person name="Hulme W."/>
            <person name="Husby E."/>
            <person name="Iliev I."/>
            <person name="Jaffe D."/>
            <person name="Jones C."/>
            <person name="Kamal M."/>
            <person name="Kamat A."/>
            <person name="Kamvysselis M."/>
            <person name="Karlsson E."/>
            <person name="Kells C."/>
            <person name="Kieu A."/>
            <person name="Kisner P."/>
            <person name="Kodira C."/>
            <person name="Kulbokas E."/>
            <person name="Labutti K."/>
            <person name="Lama D."/>
            <person name="Landers T."/>
            <person name="Leger J."/>
            <person name="Levine S."/>
            <person name="Lewis D."/>
            <person name="Lewis T."/>
            <person name="Lindblad-toh K."/>
            <person name="Liu X."/>
            <person name="Lokyitsang T."/>
            <person name="Lokyitsang Y."/>
            <person name="Lucien O."/>
            <person name="Lui A."/>
            <person name="Ma L.J."/>
            <person name="Mabbitt R."/>
            <person name="Macdonald J."/>
            <person name="Maclean C."/>
            <person name="Major J."/>
            <person name="Manning J."/>
            <person name="Marabella R."/>
            <person name="Maru K."/>
            <person name="Matthews C."/>
            <person name="Mauceli E."/>
            <person name="Mccarthy M."/>
            <person name="Mcdonough S."/>
            <person name="Mcghee T."/>
            <person name="Meldrim J."/>
            <person name="Meneus L."/>
            <person name="Mesirov J."/>
            <person name="Mihalev A."/>
            <person name="Mihova T."/>
            <person name="Mikkelsen T."/>
            <person name="Mlenga V."/>
            <person name="Moru K."/>
            <person name="Mozes J."/>
            <person name="Mulrain L."/>
            <person name="Munson G."/>
            <person name="Naylor J."/>
            <person name="Newes C."/>
            <person name="Nguyen C."/>
            <person name="Nguyen N."/>
            <person name="Nguyen T."/>
            <person name="Nicol R."/>
            <person name="Nielsen C."/>
            <person name="Nizzari M."/>
            <person name="Norbu C."/>
            <person name="Norbu N."/>
            <person name="O'donnell P."/>
            <person name="Okoawo O."/>
            <person name="O'leary S."/>
            <person name="Omotosho B."/>
            <person name="O'neill K."/>
            <person name="Osman S."/>
            <person name="Parker S."/>
            <person name="Perrin D."/>
            <person name="Phunkhang P."/>
            <person name="Piqani B."/>
            <person name="Purcell S."/>
            <person name="Rachupka T."/>
            <person name="Ramasamy U."/>
            <person name="Rameau R."/>
            <person name="Ray V."/>
            <person name="Raymond C."/>
            <person name="Retta R."/>
            <person name="Richardson S."/>
            <person name="Rise C."/>
            <person name="Rodriguez J."/>
            <person name="Rogers J."/>
            <person name="Rogov P."/>
            <person name="Rutman M."/>
            <person name="Schupbach R."/>
            <person name="Seaman C."/>
            <person name="Settipalli S."/>
            <person name="Sharpe T."/>
            <person name="Sheridan J."/>
            <person name="Sherpa N."/>
            <person name="Shi J."/>
            <person name="Smirnov S."/>
            <person name="Smith C."/>
            <person name="Sougnez C."/>
            <person name="Spencer B."/>
            <person name="Stalker J."/>
            <person name="Stange-thomann N."/>
            <person name="Stavropoulos S."/>
            <person name="Stetson K."/>
            <person name="Stone C."/>
            <person name="Stone S."/>
            <person name="Stubbs M."/>
            <person name="Talamas J."/>
            <person name="Tchuinga P."/>
            <person name="Tenzing P."/>
            <person name="Tesfaye S."/>
            <person name="Theodore J."/>
            <person name="Thoulutsang Y."/>
            <person name="Topham K."/>
            <person name="Towey S."/>
            <person name="Tsamla T."/>
            <person name="Tsomo N."/>
            <person name="Vallee D."/>
            <person name="Vassiliev H."/>
            <person name="Venkataraman V."/>
            <person name="Vinson J."/>
            <person name="Vo A."/>
            <person name="Wade C."/>
            <person name="Wang S."/>
            <person name="Wangchuk T."/>
            <person name="Wangdi T."/>
            <person name="Whittaker C."/>
            <person name="Wilkinson J."/>
            <person name="Wu Y."/>
            <person name="Wyman D."/>
            <person name="Yadav S."/>
            <person name="Yang S."/>
            <person name="Yang X."/>
            <person name="Yeager S."/>
            <person name="Yee E."/>
            <person name="Young G."/>
            <person name="Zainoun J."/>
            <person name="Zembeck L."/>
            <person name="Zimmer A."/>
            <person name="Zody M."/>
            <person name="Lander E."/>
        </authorList>
    </citation>
    <scope>NUCLEOTIDE SEQUENCE [LARGE SCALE GENOMIC DNA]</scope>
</reference>
<protein>
    <recommendedName>
        <fullName evidence="9">RNA ligase 1</fullName>
        <ecNumber evidence="3">6.5.1.3</ecNumber>
    </recommendedName>
    <alternativeName>
        <fullName evidence="10">RNA ligase</fullName>
    </alternativeName>
</protein>
<dbReference type="GO" id="GO:0042245">
    <property type="term" value="P:RNA repair"/>
    <property type="evidence" value="ECO:0007669"/>
    <property type="project" value="UniProtKB-KW"/>
</dbReference>
<comment type="cofactor">
    <cofactor evidence="1">
        <name>Mn(2+)</name>
        <dbReference type="ChEBI" id="CHEBI:29035"/>
    </cofactor>
</comment>
<proteinExistence type="predicted"/>
<comment type="function">
    <text evidence="11">Functions as an RNA ligase, in vitro. The ligation reaction entails three nucleotidyl transfer steps. In the first step, the RNA ligase reacts with ATP in the absence of nucleic acid to form a covalent ligase-AMP intermediate and release pyrophosphate. In step 2, the ligase-AMP binds to the nucleic acid and transfers the adenylate to the 5'-PO4 terminus to form an adenylylated intermediate. In step 3, the RNA ligase directs the attack of the 3'-OH on the 5'-phosphoanhydride linkage, resulting in a repaired 3'-5' phosphodiester and release of AMP. Exhibits selectivity for single-stranded RNA substrates and may not have nick-sealing activity on double-stranded DNA-RNA hybrids. May play a role in maintaining RNA integrity under stress conditions, for example in response to reactive oxygen species (ROS).</text>
</comment>
<evidence type="ECO:0000313" key="12">
    <source>
        <dbReference type="Ensembl" id="ENSCSAVP00000016212.1"/>
    </source>
</evidence>
<reference evidence="12" key="3">
    <citation type="submission" date="2025-09" db="UniProtKB">
        <authorList>
            <consortium name="Ensembl"/>
        </authorList>
    </citation>
    <scope>IDENTIFICATION</scope>
</reference>
<evidence type="ECO:0000313" key="13">
    <source>
        <dbReference type="Proteomes" id="UP000007875"/>
    </source>
</evidence>
<evidence type="ECO:0000256" key="8">
    <source>
        <dbReference type="ARBA" id="ARBA00034038"/>
    </source>
</evidence>
<keyword evidence="7" id="KW-0067">ATP-binding</keyword>
<dbReference type="Ensembl" id="ENSCSAVT00000016393.1">
    <property type="protein sequence ID" value="ENSCSAVP00000016212.1"/>
    <property type="gene ID" value="ENSCSAVG00000009534.1"/>
</dbReference>
<dbReference type="GO" id="GO:0003972">
    <property type="term" value="F:RNA ligase (ATP) activity"/>
    <property type="evidence" value="ECO:0007669"/>
    <property type="project" value="UniProtKB-EC"/>
</dbReference>
<dbReference type="GO" id="GO:0000302">
    <property type="term" value="P:response to reactive oxygen species"/>
    <property type="evidence" value="ECO:0007669"/>
    <property type="project" value="InterPro"/>
</dbReference>
<dbReference type="eggNOG" id="ENOG502QWBV">
    <property type="taxonomic scope" value="Eukaryota"/>
</dbReference>
<evidence type="ECO:0000256" key="5">
    <source>
        <dbReference type="ARBA" id="ARBA00022741"/>
    </source>
</evidence>
<evidence type="ECO:0000256" key="3">
    <source>
        <dbReference type="ARBA" id="ARBA00012724"/>
    </source>
</evidence>
<accession>H2ZF46</accession>
<evidence type="ECO:0000256" key="2">
    <source>
        <dbReference type="ARBA" id="ARBA00001946"/>
    </source>
</evidence>
<comment type="catalytic activity">
    <reaction evidence="8">
        <text>ATP + (ribonucleotide)n-3'-hydroxyl + 5'-phospho-(ribonucleotide)m = (ribonucleotide)n+m + AMP + diphosphate.</text>
        <dbReference type="EC" id="6.5.1.3"/>
    </reaction>
</comment>
<dbReference type="Proteomes" id="UP000007875">
    <property type="component" value="Unassembled WGS sequence"/>
</dbReference>
<evidence type="ECO:0000256" key="11">
    <source>
        <dbReference type="ARBA" id="ARBA00045151"/>
    </source>
</evidence>
<keyword evidence="4" id="KW-0436">Ligase</keyword>